<protein>
    <submittedName>
        <fullName evidence="1">Uncharacterized protein</fullName>
    </submittedName>
</protein>
<sequence length="68" mass="7179">MKEEIHPGGFLGFAACGQCGFVKLTVAAGNLQDLAVCRAMVRFAFGADSVVLYAEERGIGQSRAKPFA</sequence>
<evidence type="ECO:0000313" key="2">
    <source>
        <dbReference type="Proteomes" id="UP000035760"/>
    </source>
</evidence>
<dbReference type="RefSeq" id="WP_048673987.1">
    <property type="nucleotide sequence ID" value="NZ_CBTJ020000055.1"/>
</dbReference>
<dbReference type="EMBL" id="CBTJ020000055">
    <property type="protein sequence ID" value="CDI03340.1"/>
    <property type="molecule type" value="Genomic_DNA"/>
</dbReference>
<dbReference type="STRING" id="1400863.BN873_470082"/>
<accession>W6MB59</accession>
<dbReference type="PROSITE" id="PS51257">
    <property type="entry name" value="PROKAR_LIPOPROTEIN"/>
    <property type="match status" value="1"/>
</dbReference>
<reference evidence="1" key="1">
    <citation type="submission" date="2013-07" db="EMBL/GenBank/DDBJ databases">
        <authorList>
            <person name="McIlroy S."/>
        </authorList>
    </citation>
    <scope>NUCLEOTIDE SEQUENCE [LARGE SCALE GENOMIC DNA]</scope>
    <source>
        <strain evidence="1">Run_A_D11</strain>
    </source>
</reference>
<organism evidence="1 2">
    <name type="scientific">Candidatus Competibacter denitrificans Run_A_D11</name>
    <dbReference type="NCBI Taxonomy" id="1400863"/>
    <lineage>
        <taxon>Bacteria</taxon>
        <taxon>Pseudomonadati</taxon>
        <taxon>Pseudomonadota</taxon>
        <taxon>Gammaproteobacteria</taxon>
        <taxon>Candidatus Competibacteraceae</taxon>
        <taxon>Candidatus Competibacter</taxon>
    </lineage>
</organism>
<dbReference type="AlphaFoldDB" id="W6MB59"/>
<dbReference type="Proteomes" id="UP000035760">
    <property type="component" value="Unassembled WGS sequence"/>
</dbReference>
<proteinExistence type="predicted"/>
<gene>
    <name evidence="1" type="ORF">BN873_470082</name>
</gene>
<evidence type="ECO:0000313" key="1">
    <source>
        <dbReference type="EMBL" id="CDI03340.1"/>
    </source>
</evidence>
<reference evidence="1" key="2">
    <citation type="submission" date="2014-03" db="EMBL/GenBank/DDBJ databases">
        <title>Candidatus Competibacter-lineage genomes retrieved from metagenomes reveal functional metabolic diversity.</title>
        <authorList>
            <person name="McIlroy S.J."/>
            <person name="Albertsen M."/>
            <person name="Andresen E.K."/>
            <person name="Saunders A.M."/>
            <person name="Kristiansen R."/>
            <person name="Stokholm-Bjerregaard M."/>
            <person name="Nielsen K.L."/>
            <person name="Nielsen P.H."/>
        </authorList>
    </citation>
    <scope>NUCLEOTIDE SEQUENCE</scope>
    <source>
        <strain evidence="1">Run_A_D11</strain>
    </source>
</reference>
<keyword evidence="2" id="KW-1185">Reference proteome</keyword>
<comment type="caution">
    <text evidence="1">The sequence shown here is derived from an EMBL/GenBank/DDBJ whole genome shotgun (WGS) entry which is preliminary data.</text>
</comment>
<name>W6MB59_9GAMM</name>